<sequence>MSRQQRKLEHIKYAIESNQEGWSPFDDMEIVHQSVTSLRWEDIVLHTKVGGLALSSPLFVNAMTGGGGSKTEKINAQLAAAAAQTGIGMSVGSQMSALKDPTEEPSYRIVRKENPKGIIFANIGSESSVEQAQRAVDMVEADALQIHLNVLQELIMPEGDRDFRQMDRRIEAIVQSIPVPVIVKEVGHGLSKETAKHLQELGVQFLDAAGLGGTNFSKVENRRRKDPLSAFDNWGIPTLASVKEIREVLPEAHLLASGGIRNGVDGAKSLILGAEAFGMAGSLLKVLMEEGMDSLLNRIASVHQELKIIMMLLECREPRQLAGKPYVVTGYLKEWFDQRAK</sequence>
<evidence type="ECO:0000256" key="6">
    <source>
        <dbReference type="ARBA" id="ARBA00022842"/>
    </source>
</evidence>
<feature type="binding site" evidence="11">
    <location>
        <begin position="62"/>
        <end position="64"/>
    </location>
    <ligand>
        <name>FMN</name>
        <dbReference type="ChEBI" id="CHEBI:58210"/>
    </ligand>
</feature>
<evidence type="ECO:0000313" key="13">
    <source>
        <dbReference type="EMBL" id="SDL66008.1"/>
    </source>
</evidence>
<dbReference type="Pfam" id="PF01070">
    <property type="entry name" value="FMN_dh"/>
    <property type="match status" value="1"/>
</dbReference>
<dbReference type="SUPFAM" id="SSF51395">
    <property type="entry name" value="FMN-linked oxidoreductases"/>
    <property type="match status" value="1"/>
</dbReference>
<organism evidence="13 14">
    <name type="scientific">Sediminibacillus halophilus</name>
    <dbReference type="NCBI Taxonomy" id="482461"/>
    <lineage>
        <taxon>Bacteria</taxon>
        <taxon>Bacillati</taxon>
        <taxon>Bacillota</taxon>
        <taxon>Bacilli</taxon>
        <taxon>Bacillales</taxon>
        <taxon>Bacillaceae</taxon>
        <taxon>Sediminibacillus</taxon>
    </lineage>
</organism>
<keyword evidence="3 11" id="KW-0285">Flavoprotein</keyword>
<evidence type="ECO:0000256" key="1">
    <source>
        <dbReference type="ARBA" id="ARBA00001917"/>
    </source>
</evidence>
<evidence type="ECO:0000256" key="11">
    <source>
        <dbReference type="HAMAP-Rule" id="MF_00354"/>
    </source>
</evidence>
<feature type="binding site" evidence="11">
    <location>
        <position position="93"/>
    </location>
    <ligand>
        <name>FMN</name>
        <dbReference type="ChEBI" id="CHEBI:58210"/>
    </ligand>
</feature>
<evidence type="ECO:0000256" key="3">
    <source>
        <dbReference type="ARBA" id="ARBA00022630"/>
    </source>
</evidence>
<dbReference type="GO" id="GO:0008299">
    <property type="term" value="P:isoprenoid biosynthetic process"/>
    <property type="evidence" value="ECO:0007669"/>
    <property type="project" value="UniProtKB-UniRule"/>
</dbReference>
<dbReference type="PANTHER" id="PTHR43665:SF1">
    <property type="entry name" value="ISOPENTENYL-DIPHOSPHATE DELTA-ISOMERASE"/>
    <property type="match status" value="1"/>
</dbReference>
<evidence type="ECO:0000313" key="14">
    <source>
        <dbReference type="Proteomes" id="UP000182347"/>
    </source>
</evidence>
<reference evidence="14" key="1">
    <citation type="submission" date="2016-10" db="EMBL/GenBank/DDBJ databases">
        <authorList>
            <person name="Varghese N."/>
            <person name="Submissions S."/>
        </authorList>
    </citation>
    <scope>NUCLEOTIDE SEQUENCE [LARGE SCALE GENOMIC DNA]</scope>
    <source>
        <strain evidence="14">CGMCC 1.6199</strain>
    </source>
</reference>
<dbReference type="GO" id="GO:0004452">
    <property type="term" value="F:isopentenyl-diphosphate delta-isomerase activity"/>
    <property type="evidence" value="ECO:0007669"/>
    <property type="project" value="UniProtKB-UniRule"/>
</dbReference>
<feature type="binding site" evidence="11">
    <location>
        <position position="184"/>
    </location>
    <ligand>
        <name>FMN</name>
        <dbReference type="ChEBI" id="CHEBI:58210"/>
    </ligand>
</feature>
<keyword evidence="4 11" id="KW-0288">FMN</keyword>
<feature type="binding site" evidence="11">
    <location>
        <position position="122"/>
    </location>
    <ligand>
        <name>FMN</name>
        <dbReference type="ChEBI" id="CHEBI:58210"/>
    </ligand>
</feature>
<comment type="cofactor">
    <cofactor evidence="1 11">
        <name>FMN</name>
        <dbReference type="ChEBI" id="CHEBI:58210"/>
    </cofactor>
</comment>
<dbReference type="NCBIfam" id="TIGR02151">
    <property type="entry name" value="IPP_isom_2"/>
    <property type="match status" value="1"/>
</dbReference>
<dbReference type="EMBL" id="FNHF01000001">
    <property type="protein sequence ID" value="SDL66008.1"/>
    <property type="molecule type" value="Genomic_DNA"/>
</dbReference>
<keyword evidence="7 11" id="KW-0521">NADP</keyword>
<feature type="domain" description="FMN-dependent dehydrogenase" evidence="12">
    <location>
        <begin position="169"/>
        <end position="322"/>
    </location>
</feature>
<comment type="catalytic activity">
    <reaction evidence="11">
        <text>isopentenyl diphosphate = dimethylallyl diphosphate</text>
        <dbReference type="Rhea" id="RHEA:23284"/>
        <dbReference type="ChEBI" id="CHEBI:57623"/>
        <dbReference type="ChEBI" id="CHEBI:128769"/>
        <dbReference type="EC" id="5.3.3.2"/>
    </reaction>
</comment>
<evidence type="ECO:0000256" key="5">
    <source>
        <dbReference type="ARBA" id="ARBA00022723"/>
    </source>
</evidence>
<dbReference type="Gene3D" id="3.20.20.70">
    <property type="entry name" value="Aldolase class I"/>
    <property type="match status" value="1"/>
</dbReference>
<comment type="similarity">
    <text evidence="11">Belongs to the IPP isomerase type 2 family.</text>
</comment>
<evidence type="ECO:0000256" key="10">
    <source>
        <dbReference type="ARBA" id="ARBA00025810"/>
    </source>
</evidence>
<keyword evidence="14" id="KW-1185">Reference proteome</keyword>
<dbReference type="GO" id="GO:0005737">
    <property type="term" value="C:cytoplasm"/>
    <property type="evidence" value="ECO:0007669"/>
    <property type="project" value="UniProtKB-SubCell"/>
</dbReference>
<dbReference type="GO" id="GO:0010181">
    <property type="term" value="F:FMN binding"/>
    <property type="evidence" value="ECO:0007669"/>
    <property type="project" value="UniProtKB-UniRule"/>
</dbReference>
<dbReference type="EC" id="5.3.3.2" evidence="11"/>
<dbReference type="Proteomes" id="UP000182347">
    <property type="component" value="Unassembled WGS sequence"/>
</dbReference>
<comment type="function">
    <text evidence="11">Involved in the biosynthesis of isoprenoids. Catalyzes the 1,3-allylic rearrangement of the homoallylic substrate isopentenyl (IPP) to its allylic isomer, dimethylallyl diphosphate (DMAPP).</text>
</comment>
<keyword evidence="9 11" id="KW-0413">Isomerase</keyword>
<evidence type="ECO:0000256" key="9">
    <source>
        <dbReference type="ARBA" id="ARBA00023235"/>
    </source>
</evidence>
<feature type="binding site" evidence="11">
    <location>
        <position position="152"/>
    </location>
    <ligand>
        <name>substrate</name>
    </ligand>
</feature>
<protein>
    <recommendedName>
        <fullName evidence="11">Isopentenyl-diphosphate delta-isomerase</fullName>
        <shortName evidence="11">IPP isomerase</shortName>
        <ecNumber evidence="11">5.3.3.2</ecNumber>
    </recommendedName>
    <alternativeName>
        <fullName evidence="11">Isopentenyl diphosphate:dimethylallyl diphosphate isomerase</fullName>
    </alternativeName>
    <alternativeName>
        <fullName evidence="11">Isopentenyl pyrophosphate isomerase</fullName>
    </alternativeName>
    <alternativeName>
        <fullName evidence="11">Type 2 isopentenyl diphosphate isomerase</fullName>
        <shortName evidence="11">IDI-2</shortName>
    </alternativeName>
</protein>
<keyword evidence="8 11" id="KW-0414">Isoprene biosynthesis</keyword>
<dbReference type="PIRSF" id="PIRSF003314">
    <property type="entry name" value="IPP_isomerase"/>
    <property type="match status" value="1"/>
</dbReference>
<feature type="binding site" evidence="11">
    <location>
        <begin position="259"/>
        <end position="261"/>
    </location>
    <ligand>
        <name>FMN</name>
        <dbReference type="ChEBI" id="CHEBI:58210"/>
    </ligand>
</feature>
<comment type="caution">
    <text evidence="11">Lacks conserved residue(s) required for the propagation of feature annotation.</text>
</comment>
<name>A0A1G9LVM0_9BACI</name>
<evidence type="ECO:0000256" key="8">
    <source>
        <dbReference type="ARBA" id="ARBA00023229"/>
    </source>
</evidence>
<dbReference type="InterPro" id="IPR000262">
    <property type="entry name" value="FMN-dep_DH"/>
</dbReference>
<evidence type="ECO:0000256" key="7">
    <source>
        <dbReference type="ARBA" id="ARBA00022857"/>
    </source>
</evidence>
<accession>A0A1G9LVM0</accession>
<evidence type="ECO:0000256" key="4">
    <source>
        <dbReference type="ARBA" id="ARBA00022643"/>
    </source>
</evidence>
<keyword evidence="6 11" id="KW-0460">Magnesium</keyword>
<feature type="binding site" evidence="11">
    <location>
        <begin position="280"/>
        <end position="281"/>
    </location>
    <ligand>
        <name>FMN</name>
        <dbReference type="ChEBI" id="CHEBI:58210"/>
    </ligand>
</feature>
<dbReference type="GO" id="GO:0000287">
    <property type="term" value="F:magnesium ion binding"/>
    <property type="evidence" value="ECO:0007669"/>
    <property type="project" value="UniProtKB-UniRule"/>
</dbReference>
<evidence type="ECO:0000259" key="12">
    <source>
        <dbReference type="Pfam" id="PF01070"/>
    </source>
</evidence>
<comment type="cofactor">
    <cofactor evidence="11">
        <name>Mg(2+)</name>
        <dbReference type="ChEBI" id="CHEBI:18420"/>
    </cofactor>
</comment>
<feature type="binding site" evidence="11">
    <location>
        <begin position="6"/>
        <end position="7"/>
    </location>
    <ligand>
        <name>substrate</name>
    </ligand>
</feature>
<keyword evidence="2 11" id="KW-0963">Cytoplasm</keyword>
<comment type="cofactor">
    <cofactor evidence="11">
        <name>NADPH</name>
        <dbReference type="ChEBI" id="CHEBI:57783"/>
    </cofactor>
</comment>
<dbReference type="STRING" id="482461.SAMN05216244_0310"/>
<dbReference type="CDD" id="cd02811">
    <property type="entry name" value="IDI-2_FMN"/>
    <property type="match status" value="1"/>
</dbReference>
<dbReference type="OrthoDB" id="9795032at2"/>
<feature type="binding site" evidence="11">
    <location>
        <position position="214"/>
    </location>
    <ligand>
        <name>FMN</name>
        <dbReference type="ChEBI" id="CHEBI:58210"/>
    </ligand>
</feature>
<comment type="subcellular location">
    <subcellularLocation>
        <location evidence="11">Cytoplasm</location>
    </subcellularLocation>
</comment>
<keyword evidence="5 11" id="KW-0479">Metal-binding</keyword>
<dbReference type="PANTHER" id="PTHR43665">
    <property type="entry name" value="ISOPENTENYL-DIPHOSPHATE DELTA-ISOMERASE"/>
    <property type="match status" value="1"/>
</dbReference>
<evidence type="ECO:0000256" key="2">
    <source>
        <dbReference type="ARBA" id="ARBA00022490"/>
    </source>
</evidence>
<dbReference type="InterPro" id="IPR013785">
    <property type="entry name" value="Aldolase_TIM"/>
</dbReference>
<feature type="binding site" evidence="11">
    <location>
        <position position="153"/>
    </location>
    <ligand>
        <name>Mg(2+)</name>
        <dbReference type="ChEBI" id="CHEBI:18420"/>
    </ligand>
</feature>
<dbReference type="RefSeq" id="WP_074597122.1">
    <property type="nucleotide sequence ID" value="NZ_FNHF01000001.1"/>
</dbReference>
<dbReference type="HAMAP" id="MF_00354">
    <property type="entry name" value="Idi_2"/>
    <property type="match status" value="1"/>
</dbReference>
<dbReference type="InterPro" id="IPR011179">
    <property type="entry name" value="IPdP_isomerase"/>
</dbReference>
<dbReference type="AlphaFoldDB" id="A0A1G9LVM0"/>
<dbReference type="GO" id="GO:0016491">
    <property type="term" value="F:oxidoreductase activity"/>
    <property type="evidence" value="ECO:0007669"/>
    <property type="project" value="InterPro"/>
</dbReference>
<dbReference type="GO" id="GO:0070402">
    <property type="term" value="F:NADPH binding"/>
    <property type="evidence" value="ECO:0007669"/>
    <property type="project" value="UniProtKB-UniRule"/>
</dbReference>
<comment type="subunit">
    <text evidence="10 11">Homooctamer. Dimer of tetramers.</text>
</comment>
<proteinExistence type="inferred from homology"/>
<gene>
    <name evidence="11" type="primary">fni</name>
    <name evidence="13" type="ORF">SAMN05216244_0310</name>
</gene>